<name>E9SX32_RHOHA</name>
<comment type="caution">
    <text evidence="4">The sequence shown here is derived from an EMBL/GenBank/DDBJ whole genome shotgun (WGS) entry which is preliminary data.</text>
</comment>
<dbReference type="AlphaFoldDB" id="E9SX32"/>
<dbReference type="SUPFAM" id="SSF51182">
    <property type="entry name" value="RmlC-like cupins"/>
    <property type="match status" value="1"/>
</dbReference>
<dbReference type="HOGENOM" id="CLU_090940_0_0_11"/>
<keyword evidence="4" id="KW-0413">Isomerase</keyword>
<evidence type="ECO:0000256" key="3">
    <source>
        <dbReference type="PIRSR" id="PIRSR600888-3"/>
    </source>
</evidence>
<dbReference type="InterPro" id="IPR011051">
    <property type="entry name" value="RmlC_Cupin_sf"/>
</dbReference>
<dbReference type="GO" id="GO:0005829">
    <property type="term" value="C:cytosol"/>
    <property type="evidence" value="ECO:0007669"/>
    <property type="project" value="TreeGrafter"/>
</dbReference>
<dbReference type="EC" id="5.1.3.13" evidence="4"/>
<evidence type="ECO:0000313" key="4">
    <source>
        <dbReference type="EMBL" id="EGD25712.1"/>
    </source>
</evidence>
<dbReference type="PANTHER" id="PTHR21047">
    <property type="entry name" value="DTDP-6-DEOXY-D-GLUCOSE-3,5 EPIMERASE"/>
    <property type="match status" value="1"/>
</dbReference>
<dbReference type="Proteomes" id="UP000004245">
    <property type="component" value="Unassembled WGS sequence"/>
</dbReference>
<sequence length="209" mass="22747">MTMEYRELAISGAWEVTPKQFGDDRGVFLEWFKEPTFSEAVGHPLDLQQANCSVSAAGVLRGIHFADVPPGQAKYVTCLKGAVLDVVVDIRVGSPTFGKWDSVLLDDVDRRAVYLSEGLGHAFLSLEDSSTVVYLCSSGYAPGREHGINPLDPAIGIEWPKLSRSGQPLEFVLSEKDCEAPSLAEAGTSRLLPSYDDIKEYLDELGSHA</sequence>
<feature type="active site" description="Proton acceptor" evidence="2">
    <location>
        <position position="64"/>
    </location>
</feature>
<evidence type="ECO:0000256" key="1">
    <source>
        <dbReference type="ARBA" id="ARBA00010154"/>
    </source>
</evidence>
<feature type="active site" description="Proton donor" evidence="2">
    <location>
        <position position="134"/>
    </location>
</feature>
<dbReference type="CDD" id="cd00438">
    <property type="entry name" value="cupin_RmlC"/>
    <property type="match status" value="1"/>
</dbReference>
<comment type="similarity">
    <text evidence="1">Belongs to the dTDP-4-dehydrorhamnose 3,5-epimerase family.</text>
</comment>
<protein>
    <submittedName>
        <fullName evidence="4">dTDP-4-dehydrorhamnose 3,5-epimerase</fullName>
        <ecNumber evidence="4">5.1.3.13</ecNumber>
    </submittedName>
</protein>
<dbReference type="EMBL" id="ADNW02000004">
    <property type="protein sequence ID" value="EGD25712.1"/>
    <property type="molecule type" value="Genomic_DNA"/>
</dbReference>
<proteinExistence type="inferred from homology"/>
<dbReference type="InterPro" id="IPR014710">
    <property type="entry name" value="RmlC-like_jellyroll"/>
</dbReference>
<dbReference type="PANTHER" id="PTHR21047:SF2">
    <property type="entry name" value="THYMIDINE DIPHOSPHO-4-KETO-RHAMNOSE 3,5-EPIMERASE"/>
    <property type="match status" value="1"/>
</dbReference>
<evidence type="ECO:0000313" key="5">
    <source>
        <dbReference type="Proteomes" id="UP000004245"/>
    </source>
</evidence>
<evidence type="ECO:0000256" key="2">
    <source>
        <dbReference type="PIRSR" id="PIRSR600888-1"/>
    </source>
</evidence>
<keyword evidence="5" id="KW-1185">Reference proteome</keyword>
<reference evidence="4" key="1">
    <citation type="submission" date="2011-01" db="EMBL/GenBank/DDBJ databases">
        <authorList>
            <person name="Muzny D."/>
            <person name="Qin X."/>
            <person name="Buhay C."/>
            <person name="Dugan-Rocha S."/>
            <person name="Ding Y."/>
            <person name="Chen G."/>
            <person name="Hawes A."/>
            <person name="Holder M."/>
            <person name="Jhangiani S."/>
            <person name="Johnson A."/>
            <person name="Khan Z."/>
            <person name="Li Z."/>
            <person name="Liu W."/>
            <person name="Liu X."/>
            <person name="Perez L."/>
            <person name="Shen H."/>
            <person name="Wang Q."/>
            <person name="Watt J."/>
            <person name="Xi L."/>
            <person name="Xin Y."/>
            <person name="Zhou J."/>
            <person name="Deng J."/>
            <person name="Jiang H."/>
            <person name="Liu Y."/>
            <person name="Qu J."/>
            <person name="Song X.-Z."/>
            <person name="Zhang L."/>
            <person name="Villasana D."/>
            <person name="Johnson A."/>
            <person name="Liu J."/>
            <person name="Liyanage D."/>
            <person name="Lorensuhewa L."/>
            <person name="Robinson T."/>
            <person name="Song A."/>
            <person name="Song B.-B."/>
            <person name="Dinh H."/>
            <person name="Thornton R."/>
            <person name="Coyle M."/>
            <person name="Francisco L."/>
            <person name="Jackson L."/>
            <person name="Javaid M."/>
            <person name="Korchina V."/>
            <person name="Kovar C."/>
            <person name="Mata R."/>
            <person name="Mathew T."/>
            <person name="Ngo R."/>
            <person name="Nguyen L."/>
            <person name="Nguyen N."/>
            <person name="Okwuonu G."/>
            <person name="Ongeri F."/>
            <person name="Pham C."/>
            <person name="Simmons D."/>
            <person name="Wilczek-Boney K."/>
            <person name="Hale W."/>
            <person name="Jakkamsetti A."/>
            <person name="Pham P."/>
            <person name="Ruth R."/>
            <person name="San Lucas F."/>
            <person name="Warren J."/>
            <person name="Zhang J."/>
            <person name="Zhao Z."/>
            <person name="Zhou C."/>
            <person name="Zhu D."/>
            <person name="Lee S."/>
            <person name="Bess C."/>
            <person name="Blankenburg K."/>
            <person name="Forbes L."/>
            <person name="Fu Q."/>
            <person name="Gubbala S."/>
            <person name="Hirani K."/>
            <person name="Jayaseelan J.C."/>
            <person name="Lara F."/>
            <person name="Munidasa M."/>
            <person name="Palculict T."/>
            <person name="Patil S."/>
            <person name="Pu L.-L."/>
            <person name="Saada N."/>
            <person name="Tang L."/>
            <person name="Weissenberger G."/>
            <person name="Zhu Y."/>
            <person name="Hemphill L."/>
            <person name="Shang Y."/>
            <person name="Youmans B."/>
            <person name="Ayvaz T."/>
            <person name="Ross M."/>
            <person name="Santibanez J."/>
            <person name="Aqrawi P."/>
            <person name="Gross S."/>
            <person name="Joshi V."/>
            <person name="Fowler G."/>
            <person name="Nazareth L."/>
            <person name="Reid J."/>
            <person name="Worley K."/>
            <person name="Petrosino J."/>
            <person name="Highlander S."/>
            <person name="Gibbs R."/>
        </authorList>
    </citation>
    <scope>NUCLEOTIDE SEQUENCE [LARGE SCALE GENOMIC DNA]</scope>
    <source>
        <strain evidence="4">ATCC 33707</strain>
    </source>
</reference>
<organism evidence="4 5">
    <name type="scientific">Prescottella equi ATCC 33707</name>
    <dbReference type="NCBI Taxonomy" id="525370"/>
    <lineage>
        <taxon>Bacteria</taxon>
        <taxon>Bacillati</taxon>
        <taxon>Actinomycetota</taxon>
        <taxon>Actinomycetes</taxon>
        <taxon>Mycobacteriales</taxon>
        <taxon>Nocardiaceae</taxon>
        <taxon>Prescottella</taxon>
    </lineage>
</organism>
<dbReference type="GO" id="GO:0008830">
    <property type="term" value="F:dTDP-4-dehydrorhamnose 3,5-epimerase activity"/>
    <property type="evidence" value="ECO:0007669"/>
    <property type="project" value="UniProtKB-EC"/>
</dbReference>
<dbReference type="GO" id="GO:0000271">
    <property type="term" value="P:polysaccharide biosynthetic process"/>
    <property type="evidence" value="ECO:0007669"/>
    <property type="project" value="TreeGrafter"/>
</dbReference>
<feature type="site" description="Participates in a stacking interaction with the thymidine ring of dTDP-4-oxo-6-deoxyglucose" evidence="3">
    <location>
        <position position="140"/>
    </location>
</feature>
<gene>
    <name evidence="4" type="primary">rfbC</name>
    <name evidence="4" type="ORF">HMPREF0724_10683</name>
</gene>
<dbReference type="Pfam" id="PF00908">
    <property type="entry name" value="dTDP_sugar_isom"/>
    <property type="match status" value="1"/>
</dbReference>
<dbReference type="InterPro" id="IPR000888">
    <property type="entry name" value="RmlC-like"/>
</dbReference>
<dbReference type="GO" id="GO:0019305">
    <property type="term" value="P:dTDP-rhamnose biosynthetic process"/>
    <property type="evidence" value="ECO:0007669"/>
    <property type="project" value="TreeGrafter"/>
</dbReference>
<dbReference type="Gene3D" id="2.60.120.10">
    <property type="entry name" value="Jelly Rolls"/>
    <property type="match status" value="1"/>
</dbReference>
<accession>E9SX32</accession>